<dbReference type="Gene3D" id="3.30.420.10">
    <property type="entry name" value="Ribonuclease H-like superfamily/Ribonuclease H"/>
    <property type="match status" value="1"/>
</dbReference>
<protein>
    <recommendedName>
        <fullName evidence="1">Integrase catalytic domain-containing protein</fullName>
    </recommendedName>
</protein>
<accession>A0AAF0TFQ5</accession>
<evidence type="ECO:0000259" key="1">
    <source>
        <dbReference type="PROSITE" id="PS50994"/>
    </source>
</evidence>
<dbReference type="AlphaFoldDB" id="A0AAF0TFQ5"/>
<dbReference type="GO" id="GO:0003676">
    <property type="term" value="F:nucleic acid binding"/>
    <property type="evidence" value="ECO:0007669"/>
    <property type="project" value="InterPro"/>
</dbReference>
<dbReference type="InterPro" id="IPR036397">
    <property type="entry name" value="RNaseH_sf"/>
</dbReference>
<dbReference type="PROSITE" id="PS50994">
    <property type="entry name" value="INTEGRASE"/>
    <property type="match status" value="1"/>
</dbReference>
<dbReference type="EMBL" id="CP133614">
    <property type="protein sequence ID" value="WMV18772.1"/>
    <property type="molecule type" value="Genomic_DNA"/>
</dbReference>
<name>A0AAF0TFQ5_SOLVR</name>
<dbReference type="InterPro" id="IPR012337">
    <property type="entry name" value="RNaseH-like_sf"/>
</dbReference>
<evidence type="ECO:0000313" key="3">
    <source>
        <dbReference type="Proteomes" id="UP001234989"/>
    </source>
</evidence>
<reference evidence="2" key="1">
    <citation type="submission" date="2023-08" db="EMBL/GenBank/DDBJ databases">
        <title>A de novo genome assembly of Solanum verrucosum Schlechtendal, a Mexican diploid species geographically isolated from the other diploid A-genome species in potato relatives.</title>
        <authorList>
            <person name="Hosaka K."/>
        </authorList>
    </citation>
    <scope>NUCLEOTIDE SEQUENCE</scope>
    <source>
        <tissue evidence="2">Young leaves</tissue>
    </source>
</reference>
<organism evidence="2 3">
    <name type="scientific">Solanum verrucosum</name>
    <dbReference type="NCBI Taxonomy" id="315347"/>
    <lineage>
        <taxon>Eukaryota</taxon>
        <taxon>Viridiplantae</taxon>
        <taxon>Streptophyta</taxon>
        <taxon>Embryophyta</taxon>
        <taxon>Tracheophyta</taxon>
        <taxon>Spermatophyta</taxon>
        <taxon>Magnoliopsida</taxon>
        <taxon>eudicotyledons</taxon>
        <taxon>Gunneridae</taxon>
        <taxon>Pentapetalae</taxon>
        <taxon>asterids</taxon>
        <taxon>lamiids</taxon>
        <taxon>Solanales</taxon>
        <taxon>Solanaceae</taxon>
        <taxon>Solanoideae</taxon>
        <taxon>Solaneae</taxon>
        <taxon>Solanum</taxon>
    </lineage>
</organism>
<dbReference type="Pfam" id="PF24626">
    <property type="entry name" value="SH3_Tf2-1"/>
    <property type="match status" value="1"/>
</dbReference>
<evidence type="ECO:0000313" key="2">
    <source>
        <dbReference type="EMBL" id="WMV18772.1"/>
    </source>
</evidence>
<dbReference type="PANTHER" id="PTHR46148">
    <property type="entry name" value="CHROMO DOMAIN-CONTAINING PROTEIN"/>
    <property type="match status" value="1"/>
</dbReference>
<sequence>MTKLAHFLPVKTTHTAEDYAKLYLQEVVRLHGVLVSIISDRGAQFTTQFWKSFQKSRGSKVNLSTTFQPQKDGQEECTIQTLEDMLRDYVIDFKVCEARLIGPDLVHQAMEKVKVIQERISKRIGNEAYELELPQELAEVHPVFHISMLKKCMGDHSLIIPIEYIGIKYSLSYEEIHIQILDRQVCKLRTKEEALAKVL</sequence>
<dbReference type="GO" id="GO:0015074">
    <property type="term" value="P:DNA integration"/>
    <property type="evidence" value="ECO:0007669"/>
    <property type="project" value="InterPro"/>
</dbReference>
<keyword evidence="3" id="KW-1185">Reference proteome</keyword>
<dbReference type="InterPro" id="IPR001584">
    <property type="entry name" value="Integrase_cat-core"/>
</dbReference>
<dbReference type="PANTHER" id="PTHR46148:SF56">
    <property type="entry name" value="RETROTRANSPOSON PROTEIN"/>
    <property type="match status" value="1"/>
</dbReference>
<dbReference type="InterPro" id="IPR056924">
    <property type="entry name" value="SH3_Tf2-1"/>
</dbReference>
<proteinExistence type="predicted"/>
<gene>
    <name evidence="2" type="ORF">MTR67_012157</name>
</gene>
<dbReference type="SUPFAM" id="SSF53098">
    <property type="entry name" value="Ribonuclease H-like"/>
    <property type="match status" value="1"/>
</dbReference>
<dbReference type="Proteomes" id="UP001234989">
    <property type="component" value="Chromosome 3"/>
</dbReference>
<feature type="domain" description="Integrase catalytic" evidence="1">
    <location>
        <begin position="1"/>
        <end position="142"/>
    </location>
</feature>